<dbReference type="RefSeq" id="WP_045251507.1">
    <property type="nucleotide sequence ID" value="NZ_JYIT01000083.1"/>
</dbReference>
<organism evidence="2 3">
    <name type="scientific">Microbacterium azadirachtae</name>
    <dbReference type="NCBI Taxonomy" id="582680"/>
    <lineage>
        <taxon>Bacteria</taxon>
        <taxon>Bacillati</taxon>
        <taxon>Actinomycetota</taxon>
        <taxon>Actinomycetes</taxon>
        <taxon>Micrococcales</taxon>
        <taxon>Microbacteriaceae</taxon>
        <taxon>Microbacterium</taxon>
    </lineage>
</organism>
<comment type="caution">
    <text evidence="2">The sequence shown here is derived from an EMBL/GenBank/DDBJ whole genome shotgun (WGS) entry which is preliminary data.</text>
</comment>
<dbReference type="PATRIC" id="fig|582680.7.peg.2895"/>
<evidence type="ECO:0000313" key="3">
    <source>
        <dbReference type="Proteomes" id="UP000033448"/>
    </source>
</evidence>
<keyword evidence="3" id="KW-1185">Reference proteome</keyword>
<dbReference type="AlphaFoldDB" id="A0A0F0KH87"/>
<protein>
    <submittedName>
        <fullName evidence="2">Alpha/beta hydrolase family protein</fullName>
    </submittedName>
</protein>
<reference evidence="2 3" key="1">
    <citation type="submission" date="2015-02" db="EMBL/GenBank/DDBJ databases">
        <title>Draft genome sequences of ten Microbacterium spp. with emphasis on heavy metal contaminated environments.</title>
        <authorList>
            <person name="Corretto E."/>
        </authorList>
    </citation>
    <scope>NUCLEOTIDE SEQUENCE [LARGE SCALE GENOMIC DNA]</scope>
    <source>
        <strain evidence="2 3">DSM 23848</strain>
    </source>
</reference>
<feature type="domain" description="AB hydrolase-1" evidence="1">
    <location>
        <begin position="68"/>
        <end position="286"/>
    </location>
</feature>
<keyword evidence="2" id="KW-0378">Hydrolase</keyword>
<dbReference type="Pfam" id="PF12697">
    <property type="entry name" value="Abhydrolase_6"/>
    <property type="match status" value="1"/>
</dbReference>
<proteinExistence type="predicted"/>
<dbReference type="Gene3D" id="3.40.50.1820">
    <property type="entry name" value="alpha/beta hydrolase"/>
    <property type="match status" value="1"/>
</dbReference>
<dbReference type="InterPro" id="IPR000073">
    <property type="entry name" value="AB_hydrolase_1"/>
</dbReference>
<dbReference type="Proteomes" id="UP000033448">
    <property type="component" value="Unassembled WGS sequence"/>
</dbReference>
<accession>A0A0F0KH87</accession>
<dbReference type="SUPFAM" id="SSF53474">
    <property type="entry name" value="alpha/beta-Hydrolases"/>
    <property type="match status" value="1"/>
</dbReference>
<dbReference type="GO" id="GO:0016787">
    <property type="term" value="F:hydrolase activity"/>
    <property type="evidence" value="ECO:0007669"/>
    <property type="project" value="UniProtKB-KW"/>
</dbReference>
<dbReference type="EMBL" id="JYIT01000083">
    <property type="protein sequence ID" value="KJL19794.1"/>
    <property type="molecule type" value="Genomic_DNA"/>
</dbReference>
<name>A0A0F0KH87_9MICO</name>
<evidence type="ECO:0000313" key="2">
    <source>
        <dbReference type="EMBL" id="KJL19794.1"/>
    </source>
</evidence>
<gene>
    <name evidence="2" type="ORF">RL72_02839</name>
</gene>
<evidence type="ECO:0000259" key="1">
    <source>
        <dbReference type="Pfam" id="PF12697"/>
    </source>
</evidence>
<sequence>MKLEQAVSIGVTAALGVSAALAFVRHEEEFARRLGLKGTSVVDDHVGKHIEYDVSIKSGAVTIIFESGLGSPLESWDWIWQNLRPHFTLLRYHRSGIGRSTSRLRPAQMIELLLSRFAAEGPVLIVSHSIGAVIAANVVAESDVLRSRLEGIYMVDATDADLLGRERNTPASVGQYHQMTLQELLSAFLGTNRWTVNKIERDVAYLPDPQRAYVVTSAMPRTLLAAQREYDLEAVDNQSSLASLPIARHVLAASDNVKQQQALASRLDASFHVIAGSSHRSILGKPAPAAIVSQIIRQTGIPS</sequence>
<dbReference type="InterPro" id="IPR029058">
    <property type="entry name" value="AB_hydrolase_fold"/>
</dbReference>